<protein>
    <submittedName>
        <fullName evidence="2">Uncharacterized protein</fullName>
    </submittedName>
</protein>
<sequence length="80" mass="8481">MIADRFDHGAAGLKRLPSAKVSVVRSGAAGTAEPASEVDEEGYCSTGSRRWPPYRQAGRGDLLVARATFLSAYGHNNVFG</sequence>
<gene>
    <name evidence="3" type="ORF">A8145_28785</name>
    <name evidence="2" type="ORF">BAE39_30670</name>
</gene>
<evidence type="ECO:0000313" key="4">
    <source>
        <dbReference type="Proteomes" id="UP000093737"/>
    </source>
</evidence>
<evidence type="ECO:0000256" key="1">
    <source>
        <dbReference type="SAM" id="MobiDB-lite"/>
    </source>
</evidence>
<dbReference type="EMBL" id="LZTJ01000009">
    <property type="protein sequence ID" value="OBP78003.1"/>
    <property type="molecule type" value="Genomic_DNA"/>
</dbReference>
<evidence type="ECO:0000313" key="2">
    <source>
        <dbReference type="EMBL" id="OBP78003.1"/>
    </source>
</evidence>
<dbReference type="Proteomes" id="UP000093748">
    <property type="component" value="Unassembled WGS sequence"/>
</dbReference>
<accession>A0A1A5HZ70</accession>
<reference evidence="5" key="2">
    <citation type="submission" date="2016-06" db="EMBL/GenBank/DDBJ databases">
        <title>NZP2037 Pacbio-Illumina hybrid assembly.</title>
        <authorList>
            <person name="Ramsay J.P."/>
        </authorList>
    </citation>
    <scope>NUCLEOTIDE SEQUENCE [LARGE SCALE GENOMIC DNA]</scope>
    <source>
        <strain evidence="5">R7ANS::ICEMlSym2042</strain>
    </source>
</reference>
<feature type="region of interest" description="Disordered" evidence="1">
    <location>
        <begin position="27"/>
        <end position="48"/>
    </location>
</feature>
<proteinExistence type="predicted"/>
<reference evidence="3 4" key="1">
    <citation type="submission" date="2016-05" db="EMBL/GenBank/DDBJ databases">
        <authorList>
            <person name="Ramsay J.P."/>
        </authorList>
    </citation>
    <scope>NUCLEOTIDE SEQUENCE [LARGE SCALE GENOMIC DNA]</scope>
    <source>
        <strain evidence="3 4">NZP2042</strain>
    </source>
</reference>
<dbReference type="Proteomes" id="UP000093737">
    <property type="component" value="Unassembled WGS sequence"/>
</dbReference>
<dbReference type="AlphaFoldDB" id="A0A1A5HZ70"/>
<reference evidence="2" key="3">
    <citation type="submission" date="2016-06" db="EMBL/GenBank/DDBJ databases">
        <authorList>
            <person name="Kjaerup R.B."/>
            <person name="Dalgaard T.S."/>
            <person name="Juul-Madsen H.R."/>
        </authorList>
    </citation>
    <scope>NUCLEOTIDE SEQUENCE</scope>
    <source>
        <strain evidence="2">R7ANS::ICEMlSym2042</strain>
    </source>
</reference>
<evidence type="ECO:0000313" key="3">
    <source>
        <dbReference type="EMBL" id="OBQ70042.1"/>
    </source>
</evidence>
<dbReference type="EMBL" id="LYTK01000005">
    <property type="protein sequence ID" value="OBQ70042.1"/>
    <property type="molecule type" value="Genomic_DNA"/>
</dbReference>
<organism evidence="2 5">
    <name type="scientific">Rhizobium loti</name>
    <name type="common">Mesorhizobium loti</name>
    <dbReference type="NCBI Taxonomy" id="381"/>
    <lineage>
        <taxon>Bacteria</taxon>
        <taxon>Pseudomonadati</taxon>
        <taxon>Pseudomonadota</taxon>
        <taxon>Alphaproteobacteria</taxon>
        <taxon>Hyphomicrobiales</taxon>
        <taxon>Phyllobacteriaceae</taxon>
        <taxon>Mesorhizobium</taxon>
    </lineage>
</organism>
<name>A0A1A5HZ70_RHILI</name>
<comment type="caution">
    <text evidence="2">The sequence shown here is derived from an EMBL/GenBank/DDBJ whole genome shotgun (WGS) entry which is preliminary data.</text>
</comment>
<evidence type="ECO:0000313" key="5">
    <source>
        <dbReference type="Proteomes" id="UP000093748"/>
    </source>
</evidence>